<evidence type="ECO:0000256" key="14">
    <source>
        <dbReference type="ARBA" id="ARBA00022723"/>
    </source>
</evidence>
<comment type="pathway">
    <text evidence="5">Cofactor metabolism; pyridoxal 5'-phosphate salvage; pyridoxine 5'-phosphate from pyridoxine: step 1/1.</text>
</comment>
<dbReference type="InterPro" id="IPR013749">
    <property type="entry name" value="PM/HMP-P_kinase-1"/>
</dbReference>
<evidence type="ECO:0000256" key="4">
    <source>
        <dbReference type="ARBA" id="ARBA00004750"/>
    </source>
</evidence>
<evidence type="ECO:0000256" key="9">
    <source>
        <dbReference type="ARBA" id="ARBA00012104"/>
    </source>
</evidence>
<comment type="catalytic activity">
    <reaction evidence="25">
        <text>pyridoxine + ATP = pyridoxine 5'-phosphate + ADP + H(+)</text>
        <dbReference type="Rhea" id="RHEA:25108"/>
        <dbReference type="ChEBI" id="CHEBI:15378"/>
        <dbReference type="ChEBI" id="CHEBI:16709"/>
        <dbReference type="ChEBI" id="CHEBI:30616"/>
        <dbReference type="ChEBI" id="CHEBI:58589"/>
        <dbReference type="ChEBI" id="CHEBI:456216"/>
        <dbReference type="EC" id="2.7.1.35"/>
    </reaction>
    <physiologicalReaction direction="left-to-right" evidence="25">
        <dbReference type="Rhea" id="RHEA:25109"/>
    </physiologicalReaction>
</comment>
<dbReference type="Pfam" id="PF08543">
    <property type="entry name" value="Phos_pyr_kin"/>
    <property type="match status" value="1"/>
</dbReference>
<evidence type="ECO:0000313" key="30">
    <source>
        <dbReference type="RefSeq" id="XP_032828676.1"/>
    </source>
</evidence>
<protein>
    <recommendedName>
        <fullName evidence="10">Pyridoxal kinase</fullName>
        <ecNumber evidence="9">2.7.1.35</ecNumber>
    </recommendedName>
    <alternativeName>
        <fullName evidence="21">Pyridoxine kinase</fullName>
    </alternativeName>
</protein>
<dbReference type="GO" id="GO:0005524">
    <property type="term" value="F:ATP binding"/>
    <property type="evidence" value="ECO:0007669"/>
    <property type="project" value="UniProtKB-KW"/>
</dbReference>
<comment type="pathway">
    <text evidence="6">Cofactor metabolism; pyridoxal 5'-phosphate salvage; pyridoxal 5'-phosphate from pyridoxal: step 1/1.</text>
</comment>
<comment type="subunit">
    <text evidence="8">Homodimer.</text>
</comment>
<dbReference type="GO" id="GO:0005829">
    <property type="term" value="C:cytosol"/>
    <property type="evidence" value="ECO:0007669"/>
    <property type="project" value="UniProtKB-SubCell"/>
</dbReference>
<evidence type="ECO:0000256" key="16">
    <source>
        <dbReference type="ARBA" id="ARBA00022777"/>
    </source>
</evidence>
<gene>
    <name evidence="30" type="primary">PDXK</name>
</gene>
<evidence type="ECO:0000256" key="26">
    <source>
        <dbReference type="SAM" id="MobiDB-lite"/>
    </source>
</evidence>
<comment type="cofactor">
    <cofactor evidence="1">
        <name>Mg(2+)</name>
        <dbReference type="ChEBI" id="CHEBI:18420"/>
    </cofactor>
</comment>
<evidence type="ECO:0000256" key="23">
    <source>
        <dbReference type="ARBA" id="ARBA00047310"/>
    </source>
</evidence>
<evidence type="ECO:0000256" key="21">
    <source>
        <dbReference type="ARBA" id="ARBA00032808"/>
    </source>
</evidence>
<dbReference type="PANTHER" id="PTHR10534">
    <property type="entry name" value="PYRIDOXAL KINASE"/>
    <property type="match status" value="1"/>
</dbReference>
<keyword evidence="17" id="KW-0067">ATP-binding</keyword>
<dbReference type="CDD" id="cd01173">
    <property type="entry name" value="pyridoxal_pyridoxamine_kinase"/>
    <property type="match status" value="1"/>
</dbReference>
<evidence type="ECO:0000256" key="19">
    <source>
        <dbReference type="ARBA" id="ARBA00022990"/>
    </source>
</evidence>
<evidence type="ECO:0000256" key="15">
    <source>
        <dbReference type="ARBA" id="ARBA00022741"/>
    </source>
</evidence>
<dbReference type="PANTHER" id="PTHR10534:SF2">
    <property type="entry name" value="PYRIDOXAL KINASE"/>
    <property type="match status" value="1"/>
</dbReference>
<name>A0AAJ7U4U1_PETMA</name>
<dbReference type="GO" id="GO:0046872">
    <property type="term" value="F:metal ion binding"/>
    <property type="evidence" value="ECO:0007669"/>
    <property type="project" value="UniProtKB-KW"/>
</dbReference>
<dbReference type="GO" id="GO:0008478">
    <property type="term" value="F:pyridoxal kinase activity"/>
    <property type="evidence" value="ECO:0007669"/>
    <property type="project" value="UniProtKB-EC"/>
</dbReference>
<dbReference type="FunFam" id="3.40.1190.20:FF:000007">
    <property type="entry name" value="Pyridoxal kinase"/>
    <property type="match status" value="1"/>
</dbReference>
<dbReference type="NCBIfam" id="TIGR00687">
    <property type="entry name" value="pyridox_kin"/>
    <property type="match status" value="1"/>
</dbReference>
<reference evidence="30" key="1">
    <citation type="submission" date="2025-08" db="UniProtKB">
        <authorList>
            <consortium name="RefSeq"/>
        </authorList>
    </citation>
    <scope>IDENTIFICATION</scope>
    <source>
        <tissue evidence="30">Sperm</tissue>
    </source>
</reference>
<dbReference type="InterPro" id="IPR004625">
    <property type="entry name" value="PyrdxlKinase"/>
</dbReference>
<keyword evidence="15" id="KW-0547">Nucleotide-binding</keyword>
<accession>A0AAJ7U4U1</accession>
<evidence type="ECO:0000259" key="28">
    <source>
        <dbReference type="Pfam" id="PF08543"/>
    </source>
</evidence>
<dbReference type="Gene3D" id="3.40.1190.20">
    <property type="match status" value="1"/>
</dbReference>
<evidence type="ECO:0000256" key="7">
    <source>
        <dbReference type="ARBA" id="ARBA00008805"/>
    </source>
</evidence>
<dbReference type="CTD" id="8566"/>
<evidence type="ECO:0000256" key="22">
    <source>
        <dbReference type="ARBA" id="ARBA00045787"/>
    </source>
</evidence>
<keyword evidence="14" id="KW-0479">Metal-binding</keyword>
<sequence>MLARALRTHVVSLARLFGSARATPGVTGRVDSTPAGATAGARSTPGPGTRATLESGAGVGARATPEPGAGTEATPVLGAGVQPSRRGAESRDAQMECEPECRVLSIQSHVVRGYVGNKSAAFPLQVLGFEVDTINSVQFSNHTAGIHDCIKDGTVGYAHWRGQVLKSDELKELYQGLRLNDITRYDYVLTGYTADKSFLEQLVGIVKDLKKQNPKVIYVCDPVLGDKWNGEGSMYVPEELLPVYRDQVVPLADIITPNQFEAELLTGRTLNTEKEALEVMEVLHAMGPHTVLITSSDFIPSCENDLLVVLGSRITCKPDGTNSKEKIRLEIPKLDAVFVGTGDLFAAMLLAWIHHHPDNFKLACEKAVSAMSHVLKRTLSCAQAQAGGGKPRVAELEIRMVQSKRDIENPKVLIQATTL</sequence>
<evidence type="ECO:0000256" key="3">
    <source>
        <dbReference type="ARBA" id="ARBA00004514"/>
    </source>
</evidence>
<comment type="cofactor">
    <cofactor evidence="2">
        <name>Zn(2+)</name>
        <dbReference type="ChEBI" id="CHEBI:29105"/>
    </cofactor>
</comment>
<keyword evidence="13" id="KW-0808">Transferase</keyword>
<evidence type="ECO:0000256" key="1">
    <source>
        <dbReference type="ARBA" id="ARBA00001946"/>
    </source>
</evidence>
<keyword evidence="19" id="KW-0007">Acetylation</keyword>
<comment type="similarity">
    <text evidence="7">Belongs to the pyridoxine kinase family.</text>
</comment>
<evidence type="ECO:0000256" key="11">
    <source>
        <dbReference type="ARBA" id="ARBA00022490"/>
    </source>
</evidence>
<feature type="signal peptide" evidence="27">
    <location>
        <begin position="1"/>
        <end position="22"/>
    </location>
</feature>
<dbReference type="KEGG" id="pmrn:116952994"/>
<feature type="region of interest" description="Disordered" evidence="26">
    <location>
        <begin position="23"/>
        <end position="93"/>
    </location>
</feature>
<evidence type="ECO:0000256" key="20">
    <source>
        <dbReference type="ARBA" id="ARBA00023053"/>
    </source>
</evidence>
<keyword evidence="29" id="KW-1185">Reference proteome</keyword>
<dbReference type="GO" id="GO:0009443">
    <property type="term" value="P:pyridoxal 5'-phosphate salvage"/>
    <property type="evidence" value="ECO:0007669"/>
    <property type="project" value="InterPro"/>
</dbReference>
<comment type="subcellular location">
    <subcellularLocation>
        <location evidence="3">Cytoplasm</location>
        <location evidence="3">Cytosol</location>
    </subcellularLocation>
</comment>
<proteinExistence type="inferred from homology"/>
<comment type="function">
    <text evidence="22">Catalyzes the phosphorylation of the dietary vitamin B6 vitamers pyridoxal (PL), pyridoxine (PN) and pyridoxamine (PM) to form pyridoxal 5'-phosphate (PLP), pyridoxine 5'-phosphate (PNP) and pyridoxamine 5'-phosphate (PMP), respectively. PLP is the active form of vitamin B6, and acts as a cofactor for over 140 different enzymatic reactions.</text>
</comment>
<evidence type="ECO:0000256" key="12">
    <source>
        <dbReference type="ARBA" id="ARBA00022553"/>
    </source>
</evidence>
<comment type="catalytic activity">
    <reaction evidence="24">
        <text>pyridoxal + ATP = pyridoxal 5'-phosphate + ADP + H(+)</text>
        <dbReference type="Rhea" id="RHEA:10224"/>
        <dbReference type="ChEBI" id="CHEBI:15378"/>
        <dbReference type="ChEBI" id="CHEBI:17310"/>
        <dbReference type="ChEBI" id="CHEBI:30616"/>
        <dbReference type="ChEBI" id="CHEBI:456216"/>
        <dbReference type="ChEBI" id="CHEBI:597326"/>
        <dbReference type="EC" id="2.7.1.35"/>
    </reaction>
    <physiologicalReaction direction="left-to-right" evidence="24">
        <dbReference type="Rhea" id="RHEA:10225"/>
    </physiologicalReaction>
</comment>
<dbReference type="Proteomes" id="UP001318040">
    <property type="component" value="Chromosome 49"/>
</dbReference>
<comment type="pathway">
    <text evidence="4">Cofactor metabolism; pyridoxal 5'-phosphate salvage; pyridoxamine 5'-phosphate from pyridoxamine: step 1/1.</text>
</comment>
<evidence type="ECO:0000256" key="18">
    <source>
        <dbReference type="ARBA" id="ARBA00022842"/>
    </source>
</evidence>
<dbReference type="AlphaFoldDB" id="A0AAJ7U4U1"/>
<keyword evidence="20" id="KW-0915">Sodium</keyword>
<dbReference type="EC" id="2.7.1.35" evidence="9"/>
<evidence type="ECO:0000256" key="13">
    <source>
        <dbReference type="ARBA" id="ARBA00022679"/>
    </source>
</evidence>
<evidence type="ECO:0000256" key="25">
    <source>
        <dbReference type="ARBA" id="ARBA00048524"/>
    </source>
</evidence>
<dbReference type="SUPFAM" id="SSF53613">
    <property type="entry name" value="Ribokinase-like"/>
    <property type="match status" value="1"/>
</dbReference>
<keyword evidence="12" id="KW-0597">Phosphoprotein</keyword>
<evidence type="ECO:0000256" key="6">
    <source>
        <dbReference type="ARBA" id="ARBA00005210"/>
    </source>
</evidence>
<keyword evidence="11" id="KW-0963">Cytoplasm</keyword>
<keyword evidence="16 30" id="KW-0418">Kinase</keyword>
<organism evidence="29 30">
    <name type="scientific">Petromyzon marinus</name>
    <name type="common">Sea lamprey</name>
    <dbReference type="NCBI Taxonomy" id="7757"/>
    <lineage>
        <taxon>Eukaryota</taxon>
        <taxon>Metazoa</taxon>
        <taxon>Chordata</taxon>
        <taxon>Craniata</taxon>
        <taxon>Vertebrata</taxon>
        <taxon>Cyclostomata</taxon>
        <taxon>Hyperoartia</taxon>
        <taxon>Petromyzontiformes</taxon>
        <taxon>Petromyzontidae</taxon>
        <taxon>Petromyzon</taxon>
    </lineage>
</organism>
<feature type="chain" id="PRO_5042614223" description="Pyridoxal kinase" evidence="27">
    <location>
        <begin position="23"/>
        <end position="419"/>
    </location>
</feature>
<evidence type="ECO:0000256" key="24">
    <source>
        <dbReference type="ARBA" id="ARBA00047377"/>
    </source>
</evidence>
<keyword evidence="27" id="KW-0732">Signal</keyword>
<keyword evidence="18" id="KW-0460">Magnesium</keyword>
<evidence type="ECO:0000313" key="29">
    <source>
        <dbReference type="Proteomes" id="UP001318040"/>
    </source>
</evidence>
<dbReference type="RefSeq" id="XP_032828676.1">
    <property type="nucleotide sequence ID" value="XM_032972785.1"/>
</dbReference>
<evidence type="ECO:0000256" key="8">
    <source>
        <dbReference type="ARBA" id="ARBA00011738"/>
    </source>
</evidence>
<comment type="catalytic activity">
    <reaction evidence="23">
        <text>pyridoxamine + ATP = pyridoxamine 5'-phosphate + ADP + H(+)</text>
        <dbReference type="Rhea" id="RHEA:25104"/>
        <dbReference type="ChEBI" id="CHEBI:15378"/>
        <dbReference type="ChEBI" id="CHEBI:30616"/>
        <dbReference type="ChEBI" id="CHEBI:57761"/>
        <dbReference type="ChEBI" id="CHEBI:58451"/>
        <dbReference type="ChEBI" id="CHEBI:456216"/>
        <dbReference type="EC" id="2.7.1.35"/>
    </reaction>
    <physiologicalReaction direction="left-to-right" evidence="23">
        <dbReference type="Rhea" id="RHEA:25105"/>
    </physiologicalReaction>
</comment>
<evidence type="ECO:0000256" key="5">
    <source>
        <dbReference type="ARBA" id="ARBA00004835"/>
    </source>
</evidence>
<dbReference type="InterPro" id="IPR029056">
    <property type="entry name" value="Ribokinase-like"/>
</dbReference>
<evidence type="ECO:0000256" key="10">
    <source>
        <dbReference type="ARBA" id="ARBA00018134"/>
    </source>
</evidence>
<evidence type="ECO:0000256" key="27">
    <source>
        <dbReference type="SAM" id="SignalP"/>
    </source>
</evidence>
<evidence type="ECO:0000256" key="2">
    <source>
        <dbReference type="ARBA" id="ARBA00001947"/>
    </source>
</evidence>
<evidence type="ECO:0000256" key="17">
    <source>
        <dbReference type="ARBA" id="ARBA00022840"/>
    </source>
</evidence>
<feature type="domain" description="Pyridoxamine kinase/Phosphomethylpyrimidine kinase" evidence="28">
    <location>
        <begin position="204"/>
        <end position="380"/>
    </location>
</feature>